<dbReference type="AlphaFoldDB" id="A0AAE3ZAH3"/>
<dbReference type="Proteomes" id="UP001180845">
    <property type="component" value="Unassembled WGS sequence"/>
</dbReference>
<dbReference type="Gene3D" id="1.10.260.40">
    <property type="entry name" value="lambda repressor-like DNA-binding domains"/>
    <property type="match status" value="1"/>
</dbReference>
<name>A0AAE3ZAH3_9ACTN</name>
<evidence type="ECO:0000259" key="1">
    <source>
        <dbReference type="PROSITE" id="PS50943"/>
    </source>
</evidence>
<protein>
    <submittedName>
        <fullName evidence="2">Transcriptional regulator with XRE-family HTH domain</fullName>
    </submittedName>
</protein>
<dbReference type="Pfam" id="PF19054">
    <property type="entry name" value="DUF5753"/>
    <property type="match status" value="1"/>
</dbReference>
<dbReference type="GO" id="GO:0003677">
    <property type="term" value="F:DNA binding"/>
    <property type="evidence" value="ECO:0007669"/>
    <property type="project" value="InterPro"/>
</dbReference>
<organism evidence="2 3">
    <name type="scientific">Haloactinomyces albus</name>
    <dbReference type="NCBI Taxonomy" id="1352928"/>
    <lineage>
        <taxon>Bacteria</taxon>
        <taxon>Bacillati</taxon>
        <taxon>Actinomycetota</taxon>
        <taxon>Actinomycetes</taxon>
        <taxon>Actinopolysporales</taxon>
        <taxon>Actinopolysporaceae</taxon>
        <taxon>Haloactinomyces</taxon>
    </lineage>
</organism>
<dbReference type="SUPFAM" id="SSF47413">
    <property type="entry name" value="lambda repressor-like DNA-binding domains"/>
    <property type="match status" value="1"/>
</dbReference>
<dbReference type="InterPro" id="IPR010982">
    <property type="entry name" value="Lambda_DNA-bd_dom_sf"/>
</dbReference>
<evidence type="ECO:0000313" key="3">
    <source>
        <dbReference type="Proteomes" id="UP001180845"/>
    </source>
</evidence>
<gene>
    <name evidence="2" type="ORF">JOF55_000212</name>
</gene>
<accession>A0AAE3ZAH3</accession>
<proteinExistence type="predicted"/>
<keyword evidence="3" id="KW-1185">Reference proteome</keyword>
<dbReference type="Pfam" id="PF13560">
    <property type="entry name" value="HTH_31"/>
    <property type="match status" value="1"/>
</dbReference>
<dbReference type="CDD" id="cd00093">
    <property type="entry name" value="HTH_XRE"/>
    <property type="match status" value="1"/>
</dbReference>
<evidence type="ECO:0000313" key="2">
    <source>
        <dbReference type="EMBL" id="MDR7300031.1"/>
    </source>
</evidence>
<sequence>MALRKTARSRRLGGQLRRLREDVRLNQEEMAEHINAGEHVRPMSASHLSRVESGLARIESGQLARIITVLGVGEATAAQLNELQRRANENGYWQEYRDIVPEPVEMLAELGEDAVAARSFDYAFIQGLLQTRAYAEEVIDNGRAFVRPIDIDRLVELRMQRQKRLSDPDFEGLTAVMTEDVLRRVVGGPAVMRAQLQHLTEMARTAKVTIHIYPREAGALPGGDNLVIFSFADAGDGSAVFVDSDTASRIYEHERDPIRQCTYTFDAALARALSARESLDLIASTEKEYRQ</sequence>
<reference evidence="2" key="1">
    <citation type="submission" date="2023-07" db="EMBL/GenBank/DDBJ databases">
        <title>Sequencing the genomes of 1000 actinobacteria strains.</title>
        <authorList>
            <person name="Klenk H.-P."/>
        </authorList>
    </citation>
    <scope>NUCLEOTIDE SEQUENCE</scope>
    <source>
        <strain evidence="2">DSM 45977</strain>
    </source>
</reference>
<dbReference type="RefSeq" id="WP_310268116.1">
    <property type="nucleotide sequence ID" value="NZ_JAVDXW010000001.1"/>
</dbReference>
<feature type="domain" description="HTH cro/C1-type" evidence="1">
    <location>
        <begin position="16"/>
        <end position="80"/>
    </location>
</feature>
<dbReference type="InterPro" id="IPR001387">
    <property type="entry name" value="Cro/C1-type_HTH"/>
</dbReference>
<comment type="caution">
    <text evidence="2">The sequence shown here is derived from an EMBL/GenBank/DDBJ whole genome shotgun (WGS) entry which is preliminary data.</text>
</comment>
<dbReference type="PROSITE" id="PS50943">
    <property type="entry name" value="HTH_CROC1"/>
    <property type="match status" value="1"/>
</dbReference>
<dbReference type="EMBL" id="JAVDXW010000001">
    <property type="protein sequence ID" value="MDR7300031.1"/>
    <property type="molecule type" value="Genomic_DNA"/>
</dbReference>
<dbReference type="InterPro" id="IPR043917">
    <property type="entry name" value="DUF5753"/>
</dbReference>